<dbReference type="EMBL" id="JAGDFM010000178">
    <property type="protein sequence ID" value="KAG7383396.1"/>
    <property type="molecule type" value="Genomic_DNA"/>
</dbReference>
<dbReference type="OrthoDB" id="118616at2759"/>
<keyword evidence="2" id="KW-1185">Reference proteome</keyword>
<accession>A0A8T1VR11</accession>
<name>A0A8T1VR11_9STRA</name>
<reference evidence="1" key="1">
    <citation type="submission" date="2021-02" db="EMBL/GenBank/DDBJ databases">
        <authorList>
            <person name="Palmer J.M."/>
        </authorList>
    </citation>
    <scope>NUCLEOTIDE SEQUENCE</scope>
    <source>
        <strain evidence="1">SCRP734</strain>
    </source>
</reference>
<proteinExistence type="predicted"/>
<gene>
    <name evidence="1" type="ORF">PHYPSEUDO_003712</name>
</gene>
<dbReference type="AlphaFoldDB" id="A0A8T1VR11"/>
<evidence type="ECO:0000313" key="2">
    <source>
        <dbReference type="Proteomes" id="UP000694044"/>
    </source>
</evidence>
<evidence type="ECO:0000313" key="1">
    <source>
        <dbReference type="EMBL" id="KAG7383396.1"/>
    </source>
</evidence>
<comment type="caution">
    <text evidence="1">The sequence shown here is derived from an EMBL/GenBank/DDBJ whole genome shotgun (WGS) entry which is preliminary data.</text>
</comment>
<protein>
    <submittedName>
        <fullName evidence="1">Uncharacterized protein</fullName>
    </submittedName>
</protein>
<organism evidence="1 2">
    <name type="scientific">Phytophthora pseudosyringae</name>
    <dbReference type="NCBI Taxonomy" id="221518"/>
    <lineage>
        <taxon>Eukaryota</taxon>
        <taxon>Sar</taxon>
        <taxon>Stramenopiles</taxon>
        <taxon>Oomycota</taxon>
        <taxon>Peronosporomycetes</taxon>
        <taxon>Peronosporales</taxon>
        <taxon>Peronosporaceae</taxon>
        <taxon>Phytophthora</taxon>
    </lineage>
</organism>
<sequence>MHMEVSKVALKLDELDWARVLQTPRGQIVYVCDASEADWRYYLEQDKNEIMEWANGKVYIVDLHSIKHEVYGGSLRYMLWRDPIGNKYPIAYGRSCVTRLHNYIPDASFGPIRRIENGYLRQWGRSLGQLDWKAGQWGVHYILCVAVTDELDWREYKLYEVDHERRAIPDQDPRPIVVLRTEVTFDSRLVLGLQPTEELPVGFPDPLVDDLYSILEHARRVV</sequence>
<dbReference type="Proteomes" id="UP000694044">
    <property type="component" value="Unassembled WGS sequence"/>
</dbReference>